<dbReference type="InterPro" id="IPR036236">
    <property type="entry name" value="Znf_C2H2_sf"/>
</dbReference>
<evidence type="ECO:0000256" key="2">
    <source>
        <dbReference type="ARBA" id="ARBA00022723"/>
    </source>
</evidence>
<dbReference type="AlphaFoldDB" id="A0ABD0ZFF5"/>
<dbReference type="PROSITE" id="PS00028">
    <property type="entry name" value="ZINC_FINGER_C2H2_1"/>
    <property type="match status" value="3"/>
</dbReference>
<dbReference type="SMART" id="SM00355">
    <property type="entry name" value="ZnF_C2H2"/>
    <property type="match status" value="3"/>
</dbReference>
<feature type="compositionally biased region" description="Basic and acidic residues" evidence="10">
    <location>
        <begin position="100"/>
        <end position="119"/>
    </location>
</feature>
<evidence type="ECO:0000313" key="12">
    <source>
        <dbReference type="EMBL" id="KAL1193417.1"/>
    </source>
</evidence>
<proteinExistence type="predicted"/>
<gene>
    <name evidence="12" type="ORF">V5N11_030040</name>
</gene>
<keyword evidence="4 9" id="KW-0863">Zinc-finger</keyword>
<evidence type="ECO:0000256" key="10">
    <source>
        <dbReference type="SAM" id="MobiDB-lite"/>
    </source>
</evidence>
<dbReference type="GO" id="GO:0008270">
    <property type="term" value="F:zinc ion binding"/>
    <property type="evidence" value="ECO:0007669"/>
    <property type="project" value="UniProtKB-KW"/>
</dbReference>
<keyword evidence="5" id="KW-0862">Zinc</keyword>
<dbReference type="GO" id="GO:0006355">
    <property type="term" value="P:regulation of DNA-templated transcription"/>
    <property type="evidence" value="ECO:0007669"/>
    <property type="project" value="UniProtKB-ARBA"/>
</dbReference>
<feature type="compositionally biased region" description="Acidic residues" evidence="10">
    <location>
        <begin position="145"/>
        <end position="155"/>
    </location>
</feature>
<dbReference type="InterPro" id="IPR044653">
    <property type="entry name" value="AZF1/2/3-like"/>
</dbReference>
<organism evidence="12 13">
    <name type="scientific">Cardamine amara subsp. amara</name>
    <dbReference type="NCBI Taxonomy" id="228776"/>
    <lineage>
        <taxon>Eukaryota</taxon>
        <taxon>Viridiplantae</taxon>
        <taxon>Streptophyta</taxon>
        <taxon>Embryophyta</taxon>
        <taxon>Tracheophyta</taxon>
        <taxon>Spermatophyta</taxon>
        <taxon>Magnoliopsida</taxon>
        <taxon>eudicotyledons</taxon>
        <taxon>Gunneridae</taxon>
        <taxon>Pentapetalae</taxon>
        <taxon>rosids</taxon>
        <taxon>malvids</taxon>
        <taxon>Brassicales</taxon>
        <taxon>Brassicaceae</taxon>
        <taxon>Cardamineae</taxon>
        <taxon>Cardamine</taxon>
    </lineage>
</organism>
<dbReference type="SUPFAM" id="SSF57667">
    <property type="entry name" value="beta-beta-alpha zinc fingers"/>
    <property type="match status" value="2"/>
</dbReference>
<feature type="compositionally biased region" description="Low complexity" evidence="10">
    <location>
        <begin position="274"/>
        <end position="294"/>
    </location>
</feature>
<evidence type="ECO:0000256" key="4">
    <source>
        <dbReference type="ARBA" id="ARBA00022771"/>
    </source>
</evidence>
<dbReference type="PANTHER" id="PTHR45988">
    <property type="entry name" value="C2H2 TYPE ZINC FINGER TRANSCRIPTION FACTOR FAMILY-RELATED"/>
    <property type="match status" value="1"/>
</dbReference>
<name>A0ABD0ZFF5_CARAN</name>
<dbReference type="FunFam" id="3.30.160.60:FF:003692">
    <property type="entry name" value="Zinc finger protein ZAT10"/>
    <property type="match status" value="1"/>
</dbReference>
<dbReference type="Pfam" id="PF13912">
    <property type="entry name" value="zf-C2H2_6"/>
    <property type="match status" value="3"/>
</dbReference>
<feature type="domain" description="C2H2-type" evidence="11">
    <location>
        <begin position="320"/>
        <end position="347"/>
    </location>
</feature>
<keyword evidence="2" id="KW-0479">Metal-binding</keyword>
<keyword evidence="8" id="KW-0539">Nucleus</keyword>
<feature type="compositionally biased region" description="Basic and acidic residues" evidence="10">
    <location>
        <begin position="79"/>
        <end position="89"/>
    </location>
</feature>
<feature type="compositionally biased region" description="Basic and acidic residues" evidence="10">
    <location>
        <begin position="60"/>
        <end position="69"/>
    </location>
</feature>
<feature type="region of interest" description="Disordered" evidence="10">
    <location>
        <begin position="271"/>
        <end position="306"/>
    </location>
</feature>
<keyword evidence="3" id="KW-0677">Repeat</keyword>
<evidence type="ECO:0000313" key="13">
    <source>
        <dbReference type="Proteomes" id="UP001558713"/>
    </source>
</evidence>
<evidence type="ECO:0000256" key="7">
    <source>
        <dbReference type="ARBA" id="ARBA00023163"/>
    </source>
</evidence>
<feature type="region of interest" description="Disordered" evidence="10">
    <location>
        <begin position="47"/>
        <end position="218"/>
    </location>
</feature>
<evidence type="ECO:0000256" key="6">
    <source>
        <dbReference type="ARBA" id="ARBA00023015"/>
    </source>
</evidence>
<evidence type="ECO:0000256" key="9">
    <source>
        <dbReference type="PROSITE-ProRule" id="PRU00042"/>
    </source>
</evidence>
<feature type="compositionally biased region" description="Basic and acidic residues" evidence="10">
    <location>
        <begin position="132"/>
        <end position="144"/>
    </location>
</feature>
<feature type="compositionally biased region" description="Polar residues" evidence="10">
    <location>
        <begin position="535"/>
        <end position="550"/>
    </location>
</feature>
<dbReference type="PROSITE" id="PS50157">
    <property type="entry name" value="ZINC_FINGER_C2H2_2"/>
    <property type="match status" value="2"/>
</dbReference>
<dbReference type="GO" id="GO:0000976">
    <property type="term" value="F:transcription cis-regulatory region binding"/>
    <property type="evidence" value="ECO:0007669"/>
    <property type="project" value="UniProtKB-ARBA"/>
</dbReference>
<keyword evidence="7" id="KW-0804">Transcription</keyword>
<comment type="subcellular location">
    <subcellularLocation>
        <location evidence="1">Nucleus</location>
    </subcellularLocation>
</comment>
<dbReference type="Proteomes" id="UP001558713">
    <property type="component" value="Unassembled WGS sequence"/>
</dbReference>
<feature type="compositionally biased region" description="Basic and acidic residues" evidence="10">
    <location>
        <begin position="555"/>
        <end position="570"/>
    </location>
</feature>
<feature type="domain" description="C2H2-type" evidence="11">
    <location>
        <begin position="377"/>
        <end position="404"/>
    </location>
</feature>
<keyword evidence="6" id="KW-0805">Transcription regulation</keyword>
<dbReference type="PANTHER" id="PTHR45988:SF92">
    <property type="entry name" value="C2H2 TYPE ZINC FINGER TRANSCRIPTION FACTOR FAMILY-RELATED"/>
    <property type="match status" value="1"/>
</dbReference>
<evidence type="ECO:0000256" key="8">
    <source>
        <dbReference type="ARBA" id="ARBA00023242"/>
    </source>
</evidence>
<keyword evidence="13" id="KW-1185">Reference proteome</keyword>
<feature type="region of interest" description="Disordered" evidence="10">
    <location>
        <begin position="521"/>
        <end position="570"/>
    </location>
</feature>
<evidence type="ECO:0000256" key="3">
    <source>
        <dbReference type="ARBA" id="ARBA00022737"/>
    </source>
</evidence>
<evidence type="ECO:0000256" key="5">
    <source>
        <dbReference type="ARBA" id="ARBA00022833"/>
    </source>
</evidence>
<dbReference type="GO" id="GO:0005634">
    <property type="term" value="C:nucleus"/>
    <property type="evidence" value="ECO:0007669"/>
    <property type="project" value="UniProtKB-SubCell"/>
</dbReference>
<feature type="compositionally biased region" description="Basic and acidic residues" evidence="10">
    <location>
        <begin position="167"/>
        <end position="176"/>
    </location>
</feature>
<evidence type="ECO:0000259" key="11">
    <source>
        <dbReference type="PROSITE" id="PS50157"/>
    </source>
</evidence>
<protein>
    <submittedName>
        <fullName evidence="12">Zinc finger protein AZF2</fullName>
    </submittedName>
</protein>
<accession>A0ABD0ZFF5</accession>
<feature type="compositionally biased region" description="Basic and acidic residues" evidence="10">
    <location>
        <begin position="521"/>
        <end position="534"/>
    </location>
</feature>
<sequence length="570" mass="64929">MDLSPAMSLAVLKKKLESALEERKAGFPIGDVCIESLLEKIERLERNLSSGDEVPSSELRFMEPTRREQEEEEEEDSEESKRHCFRDDNDSSFSGNRILEANRREEEKEVERFLESMDRSKRKRFRGDDDDLSSKYRCLESIQREEEEEEEEEEHDAALKSSNRFLESIRRGKEESDVVFIEPGLESTSQQSKRKRSSTSEAVKHGSNSELPRQVQEDKFANDAVFYKPWLDSVRLKRQRFGDDEAPLSSSSPSQEEVLALTLLQLSRDKWEKPTQPQPQTQPQTQTSPETQPHTHVETQTQPQLHIERQQQTPAKFYSYKCSVCGKEFSSYQALGGHKASHRVKPPQPHVETHAHVETQTHIQRQQQTPPAKFDSYKCSVCGKEFTSYQALGGHKASHRVKPPQPLVENVNADGGDQKRVKMLLPSGKIHKCSTCHVVFPTGQALGGHKRRHYEGVLGSQKHNQDETVSKWSLSNRSVVTNVSDQNEVVPGRIKLSPSHGSVLNYVSDLDQSLRRSDNVQQLSEKEVVPDENKWSPNNGSVVTNVSDPKQSIRRLIDLNNHPEFDESSG</sequence>
<dbReference type="Gene3D" id="3.30.160.60">
    <property type="entry name" value="Classic Zinc Finger"/>
    <property type="match status" value="1"/>
</dbReference>
<dbReference type="EMBL" id="JBANAX010000784">
    <property type="protein sequence ID" value="KAL1193417.1"/>
    <property type="molecule type" value="Genomic_DNA"/>
</dbReference>
<dbReference type="InterPro" id="IPR013087">
    <property type="entry name" value="Znf_C2H2_type"/>
</dbReference>
<reference evidence="12 13" key="1">
    <citation type="submission" date="2024-04" db="EMBL/GenBank/DDBJ databases">
        <title>Genome assembly C_amara_ONT_v2.</title>
        <authorList>
            <person name="Yant L."/>
            <person name="Moore C."/>
            <person name="Slenker M."/>
        </authorList>
    </citation>
    <scope>NUCLEOTIDE SEQUENCE [LARGE SCALE GENOMIC DNA]</scope>
    <source>
        <tissue evidence="12">Leaf</tissue>
    </source>
</reference>
<evidence type="ECO:0000256" key="1">
    <source>
        <dbReference type="ARBA" id="ARBA00004123"/>
    </source>
</evidence>
<comment type="caution">
    <text evidence="12">The sequence shown here is derived from an EMBL/GenBank/DDBJ whole genome shotgun (WGS) entry which is preliminary data.</text>
</comment>